<comment type="caution">
    <text evidence="2">The sequence shown here is derived from an EMBL/GenBank/DDBJ whole genome shotgun (WGS) entry which is preliminary data.</text>
</comment>
<dbReference type="InterPro" id="IPR027417">
    <property type="entry name" value="P-loop_NTPase"/>
</dbReference>
<feature type="signal peptide" evidence="1">
    <location>
        <begin position="1"/>
        <end position="18"/>
    </location>
</feature>
<feature type="chain" id="PRO_5035265778" description="Protein-tyrosine sulfotransferase" evidence="1">
    <location>
        <begin position="19"/>
        <end position="481"/>
    </location>
</feature>
<sequence length="481" mass="50661">MSDVGLALLVALASVAAAVRTDVEQSVAAVPLTARALPPHGACAGAELYALARRGAPPRPREPLRGRPEFCSDPIARMVSDAWADATARCGAGGAPPQHEWPIIVGGLPGSSTRGYAKLLKSAGVFIGHMERGAGAARLERTPCPRVAARVLEANRSFNAELDFVAGREPDMSRKLLHATDGRFDFRLDALPDARLAEEVARVSCRAYAHLLDAMHRCVREAVGALARSARGDSCAGARTVVPIAHGWKHGASMFLLPVYVAMFGARFFFVHVVRDGRDMAVSIDRATAKRYHHFCGAASRPPPIGGCRGGGGGGGGGGGVVSNPKAQLQAWAVANLGVTELARRHLGARYALVRAEDAVLGSRAAREAALGRLLAQLHLRSDVPLHQLATVFEHRIGFANVRESAIGARNVSGSGAAHAYTGKWRARLSGVCVAELLALPLVCEALHEYGYMHIDRCRLQAAGAAQIAVGIGSHSQSTTT</sequence>
<evidence type="ECO:0000313" key="2">
    <source>
        <dbReference type="EMBL" id="KAG8469501.1"/>
    </source>
</evidence>
<proteinExistence type="predicted"/>
<evidence type="ECO:0000256" key="1">
    <source>
        <dbReference type="SAM" id="SignalP"/>
    </source>
</evidence>
<gene>
    <name evidence="2" type="ORF">KFE25_005956</name>
</gene>
<name>A0A8J5XV17_DIALT</name>
<dbReference type="OrthoDB" id="187638at2759"/>
<evidence type="ECO:0008006" key="4">
    <source>
        <dbReference type="Google" id="ProtNLM"/>
    </source>
</evidence>
<protein>
    <recommendedName>
        <fullName evidence="4">Protein-tyrosine sulfotransferase</fullName>
    </recommendedName>
</protein>
<organism evidence="2 3">
    <name type="scientific">Diacronema lutheri</name>
    <name type="common">Unicellular marine alga</name>
    <name type="synonym">Monochrysis lutheri</name>
    <dbReference type="NCBI Taxonomy" id="2081491"/>
    <lineage>
        <taxon>Eukaryota</taxon>
        <taxon>Haptista</taxon>
        <taxon>Haptophyta</taxon>
        <taxon>Pavlovophyceae</taxon>
        <taxon>Pavlovales</taxon>
        <taxon>Pavlovaceae</taxon>
        <taxon>Diacronema</taxon>
    </lineage>
</organism>
<keyword evidence="1" id="KW-0732">Signal</keyword>
<dbReference type="Gene3D" id="3.40.50.300">
    <property type="entry name" value="P-loop containing nucleotide triphosphate hydrolases"/>
    <property type="match status" value="1"/>
</dbReference>
<dbReference type="EMBL" id="JAGTXO010000002">
    <property type="protein sequence ID" value="KAG8469501.1"/>
    <property type="molecule type" value="Genomic_DNA"/>
</dbReference>
<evidence type="ECO:0000313" key="3">
    <source>
        <dbReference type="Proteomes" id="UP000751190"/>
    </source>
</evidence>
<dbReference type="Proteomes" id="UP000751190">
    <property type="component" value="Unassembled WGS sequence"/>
</dbReference>
<accession>A0A8J5XV17</accession>
<keyword evidence="3" id="KW-1185">Reference proteome</keyword>
<dbReference type="AlphaFoldDB" id="A0A8J5XV17"/>
<reference evidence="2" key="1">
    <citation type="submission" date="2021-05" db="EMBL/GenBank/DDBJ databases">
        <title>The genome of the haptophyte Pavlova lutheri (Diacronema luteri, Pavlovales) - a model for lipid biosynthesis in eukaryotic algae.</title>
        <authorList>
            <person name="Hulatt C.J."/>
            <person name="Posewitz M.C."/>
        </authorList>
    </citation>
    <scope>NUCLEOTIDE SEQUENCE</scope>
    <source>
        <strain evidence="2">NIVA-4/92</strain>
    </source>
</reference>